<comment type="caution">
    <text evidence="1">The sequence shown here is derived from an EMBL/GenBank/DDBJ whole genome shotgun (WGS) entry which is preliminary data.</text>
</comment>
<keyword evidence="2" id="KW-1185">Reference proteome</keyword>
<dbReference type="Proteomes" id="UP000192247">
    <property type="component" value="Unassembled WGS sequence"/>
</dbReference>
<gene>
    <name evidence="1" type="ORF">BIW11_02641</name>
</gene>
<evidence type="ECO:0000313" key="1">
    <source>
        <dbReference type="EMBL" id="OQR78930.1"/>
    </source>
</evidence>
<accession>A0A1V9XZP7</accession>
<reference evidence="1 2" key="1">
    <citation type="journal article" date="2017" name="Gigascience">
        <title>Draft genome of the honey bee ectoparasitic mite, Tropilaelaps mercedesae, is shaped by the parasitic life history.</title>
        <authorList>
            <person name="Dong X."/>
            <person name="Armstrong S.D."/>
            <person name="Xia D."/>
            <person name="Makepeace B.L."/>
            <person name="Darby A.C."/>
            <person name="Kadowaki T."/>
        </authorList>
    </citation>
    <scope>NUCLEOTIDE SEQUENCE [LARGE SCALE GENOMIC DNA]</scope>
    <source>
        <strain evidence="1">Wuxi-XJTLU</strain>
    </source>
</reference>
<organism evidence="1 2">
    <name type="scientific">Tropilaelaps mercedesae</name>
    <dbReference type="NCBI Taxonomy" id="418985"/>
    <lineage>
        <taxon>Eukaryota</taxon>
        <taxon>Metazoa</taxon>
        <taxon>Ecdysozoa</taxon>
        <taxon>Arthropoda</taxon>
        <taxon>Chelicerata</taxon>
        <taxon>Arachnida</taxon>
        <taxon>Acari</taxon>
        <taxon>Parasitiformes</taxon>
        <taxon>Mesostigmata</taxon>
        <taxon>Gamasina</taxon>
        <taxon>Dermanyssoidea</taxon>
        <taxon>Laelapidae</taxon>
        <taxon>Tropilaelaps</taxon>
    </lineage>
</organism>
<protein>
    <submittedName>
        <fullName evidence="1">Uncharacterized protein</fullName>
    </submittedName>
</protein>
<proteinExistence type="predicted"/>
<dbReference type="AlphaFoldDB" id="A0A1V9XZP7"/>
<sequence>MASRHPLKNAVLDRAKRRSTKVCHSEVVQCTDENLVDVFGSLNKPITIFYPWIKRNPWRYRLCYVPNRLSDNAYMRDVTTVTIMAKTPKSITVLGVCLDSCLKRTECWRRSSFSVSEQDNSWRGCGEPRSLKKCRLGRGQLPVDTGTR</sequence>
<dbReference type="EMBL" id="MNPL01001652">
    <property type="protein sequence ID" value="OQR78930.1"/>
    <property type="molecule type" value="Genomic_DNA"/>
</dbReference>
<evidence type="ECO:0000313" key="2">
    <source>
        <dbReference type="Proteomes" id="UP000192247"/>
    </source>
</evidence>
<dbReference type="InParanoid" id="A0A1V9XZP7"/>
<name>A0A1V9XZP7_9ACAR</name>